<dbReference type="Proteomes" id="UP001549112">
    <property type="component" value="Unassembled WGS sequence"/>
</dbReference>
<dbReference type="EMBL" id="JBEPLT010000001">
    <property type="protein sequence ID" value="MET3559556.1"/>
    <property type="molecule type" value="Genomic_DNA"/>
</dbReference>
<reference evidence="1 2" key="1">
    <citation type="submission" date="2024-06" db="EMBL/GenBank/DDBJ databases">
        <title>Genomic Encyclopedia of Type Strains, Phase IV (KMG-IV): sequencing the most valuable type-strain genomes for metagenomic binning, comparative biology and taxonomic classification.</title>
        <authorList>
            <person name="Goeker M."/>
        </authorList>
    </citation>
    <scope>NUCLEOTIDE SEQUENCE [LARGE SCALE GENOMIC DNA]</scope>
    <source>
        <strain evidence="1 2">DSM 23650</strain>
    </source>
</reference>
<sequence length="31" mass="3403">MNGFAKISGEIYGNDIVGMNAKVYDNAKIIR</sequence>
<name>A0ABV2FLV6_9HYPH</name>
<evidence type="ECO:0000313" key="2">
    <source>
        <dbReference type="Proteomes" id="UP001549112"/>
    </source>
</evidence>
<comment type="caution">
    <text evidence="1">The sequence shown here is derived from an EMBL/GenBank/DDBJ whole genome shotgun (WGS) entry which is preliminary data.</text>
</comment>
<accession>A0ABV2FLV6</accession>
<gene>
    <name evidence="1" type="ORF">ABID39_000226</name>
</gene>
<proteinExistence type="predicted"/>
<organism evidence="1 2">
    <name type="scientific">Bartonella japonica</name>
    <dbReference type="NCBI Taxonomy" id="357761"/>
    <lineage>
        <taxon>Bacteria</taxon>
        <taxon>Pseudomonadati</taxon>
        <taxon>Pseudomonadota</taxon>
        <taxon>Alphaproteobacteria</taxon>
        <taxon>Hyphomicrobiales</taxon>
        <taxon>Bartonellaceae</taxon>
        <taxon>Bartonella</taxon>
    </lineage>
</organism>
<evidence type="ECO:0000313" key="1">
    <source>
        <dbReference type="EMBL" id="MET3559556.1"/>
    </source>
</evidence>
<protein>
    <submittedName>
        <fullName evidence="1">Uncharacterized protein</fullName>
    </submittedName>
</protein>
<keyword evidence="2" id="KW-1185">Reference proteome</keyword>